<proteinExistence type="predicted"/>
<reference evidence="1 2" key="1">
    <citation type="journal article" date="2022" name="Front. Microbiol.">
        <title>Male-killing mechanisms vary between Spiroplasma species.</title>
        <authorList>
            <person name="Arai H."/>
            <person name="Inoue M."/>
            <person name="Kageyama D."/>
        </authorList>
    </citation>
    <scope>NUCLEOTIDE SEQUENCE [LARGE SCALE GENOMIC DNA]</scope>
    <source>
        <strain evidence="2">sHm</strain>
    </source>
</reference>
<protein>
    <submittedName>
        <fullName evidence="1">Uncharacterized protein</fullName>
    </submittedName>
</protein>
<dbReference type="EMBL" id="AP026933">
    <property type="protein sequence ID" value="BDT04275.1"/>
    <property type="molecule type" value="Genomic_DNA"/>
</dbReference>
<organism evidence="1 2">
    <name type="scientific">Spiroplasma ixodetis</name>
    <dbReference type="NCBI Taxonomy" id="2141"/>
    <lineage>
        <taxon>Bacteria</taxon>
        <taxon>Bacillati</taxon>
        <taxon>Mycoplasmatota</taxon>
        <taxon>Mollicutes</taxon>
        <taxon>Entomoplasmatales</taxon>
        <taxon>Spiroplasmataceae</taxon>
        <taxon>Spiroplasma</taxon>
    </lineage>
</organism>
<name>A0ABM8BWP5_9MOLU</name>
<sequence length="135" mass="15076">MFWLEQQHLHVFITNKDSTTNKILKSIEDGFNLLCPFAAVIGGGSLFWTPGLDSKIIAPIFATLDGVSGTTNWLINKFWNAIDFETNNENQSILDNEENGTLLINDEEFKTRCNETNIDNDSSSLNSVNSVFVAN</sequence>
<dbReference type="Proteomes" id="UP001163387">
    <property type="component" value="Chromosome"/>
</dbReference>
<gene>
    <name evidence="1" type="ORF">SHM_19210</name>
</gene>
<accession>A0ABM8BWP5</accession>
<keyword evidence="2" id="KW-1185">Reference proteome</keyword>
<evidence type="ECO:0000313" key="1">
    <source>
        <dbReference type="EMBL" id="BDT04275.1"/>
    </source>
</evidence>
<evidence type="ECO:0000313" key="2">
    <source>
        <dbReference type="Proteomes" id="UP001163387"/>
    </source>
</evidence>